<dbReference type="Gene3D" id="3.90.180.10">
    <property type="entry name" value="Medium-chain alcohol dehydrogenases, catalytic domain"/>
    <property type="match status" value="2"/>
</dbReference>
<feature type="domain" description="Enoyl reductase (ER)" evidence="3">
    <location>
        <begin position="10"/>
        <end position="231"/>
    </location>
</feature>
<name>A0A8B9UBF1_9AVES</name>
<dbReference type="SUPFAM" id="SSF50129">
    <property type="entry name" value="GroES-like"/>
    <property type="match status" value="1"/>
</dbReference>
<dbReference type="GO" id="GO:0048038">
    <property type="term" value="F:quinone binding"/>
    <property type="evidence" value="ECO:0007669"/>
    <property type="project" value="TreeGrafter"/>
</dbReference>
<evidence type="ECO:0000313" key="5">
    <source>
        <dbReference type="Proteomes" id="UP000694549"/>
    </source>
</evidence>
<sequence>MLAAYFDCPGGPENLYVKEVMKPHPGEGEVLVKVSASALNRADLLQRRGKYPPPKGASDILGLEAAGSVAGLGPGCKGQWKIGDAVMALLSGGGQAEYVTVPEGCLMPAPNDMTLIQAAAIPEAWLTAFQLLHFVGERCISKSAPSKQLAFISQLIPFRCLCLSHYEMSENCIHFYKERLVKAFTENVLPYFAQGASPRLQPFVDSIYPLHEIAEAHRAMEENRNIGKIVIEMPVST</sequence>
<evidence type="ECO:0000256" key="1">
    <source>
        <dbReference type="ARBA" id="ARBA00022857"/>
    </source>
</evidence>
<protein>
    <submittedName>
        <fullName evidence="4">Tumor protein p53 inducible protein 3</fullName>
    </submittedName>
</protein>
<keyword evidence="1" id="KW-0521">NADP</keyword>
<dbReference type="InterPro" id="IPR020843">
    <property type="entry name" value="ER"/>
</dbReference>
<dbReference type="GO" id="GO:0003960">
    <property type="term" value="F:quinone reductase (NADPH) activity"/>
    <property type="evidence" value="ECO:0007669"/>
    <property type="project" value="TreeGrafter"/>
</dbReference>
<keyword evidence="2" id="KW-0560">Oxidoreductase</keyword>
<dbReference type="AlphaFoldDB" id="A0A8B9UBF1"/>
<dbReference type="PANTHER" id="PTHR48106:SF18">
    <property type="entry name" value="QUINONE OXIDOREDUCTASE PIG3"/>
    <property type="match status" value="1"/>
</dbReference>
<dbReference type="InterPro" id="IPR011032">
    <property type="entry name" value="GroES-like_sf"/>
</dbReference>
<evidence type="ECO:0000313" key="4">
    <source>
        <dbReference type="Ensembl" id="ENSAZOP00000005735.1"/>
    </source>
</evidence>
<dbReference type="PANTHER" id="PTHR48106">
    <property type="entry name" value="QUINONE OXIDOREDUCTASE PIG3-RELATED"/>
    <property type="match status" value="1"/>
</dbReference>
<dbReference type="Pfam" id="PF08240">
    <property type="entry name" value="ADH_N"/>
    <property type="match status" value="1"/>
</dbReference>
<dbReference type="Ensembl" id="ENSAZOT00000006129.1">
    <property type="protein sequence ID" value="ENSAZOP00000005735.1"/>
    <property type="gene ID" value="ENSAZOG00000003653.1"/>
</dbReference>
<organism evidence="4 5">
    <name type="scientific">Anas zonorhyncha</name>
    <name type="common">Eastern spot-billed duck</name>
    <dbReference type="NCBI Taxonomy" id="75864"/>
    <lineage>
        <taxon>Eukaryota</taxon>
        <taxon>Metazoa</taxon>
        <taxon>Chordata</taxon>
        <taxon>Craniata</taxon>
        <taxon>Vertebrata</taxon>
        <taxon>Euteleostomi</taxon>
        <taxon>Archelosauria</taxon>
        <taxon>Archosauria</taxon>
        <taxon>Dinosauria</taxon>
        <taxon>Saurischia</taxon>
        <taxon>Theropoda</taxon>
        <taxon>Coelurosauria</taxon>
        <taxon>Aves</taxon>
        <taxon>Neognathae</taxon>
        <taxon>Galloanserae</taxon>
        <taxon>Anseriformes</taxon>
        <taxon>Anatidae</taxon>
        <taxon>Anatinae</taxon>
        <taxon>Anas</taxon>
    </lineage>
</organism>
<dbReference type="SMART" id="SM00829">
    <property type="entry name" value="PKS_ER"/>
    <property type="match status" value="1"/>
</dbReference>
<accession>A0A8B9UBF1</accession>
<dbReference type="Proteomes" id="UP000694549">
    <property type="component" value="Unplaced"/>
</dbReference>
<dbReference type="InterPro" id="IPR013154">
    <property type="entry name" value="ADH-like_N"/>
</dbReference>
<reference evidence="4" key="2">
    <citation type="submission" date="2025-09" db="UniProtKB">
        <authorList>
            <consortium name="Ensembl"/>
        </authorList>
    </citation>
    <scope>IDENTIFICATION</scope>
</reference>
<evidence type="ECO:0000259" key="3">
    <source>
        <dbReference type="SMART" id="SM00829"/>
    </source>
</evidence>
<reference evidence="4" key="1">
    <citation type="submission" date="2025-08" db="UniProtKB">
        <authorList>
            <consortium name="Ensembl"/>
        </authorList>
    </citation>
    <scope>IDENTIFICATION</scope>
</reference>
<proteinExistence type="predicted"/>
<dbReference type="GO" id="GO:0070402">
    <property type="term" value="F:NADPH binding"/>
    <property type="evidence" value="ECO:0007669"/>
    <property type="project" value="TreeGrafter"/>
</dbReference>
<evidence type="ECO:0000256" key="2">
    <source>
        <dbReference type="ARBA" id="ARBA00023002"/>
    </source>
</evidence>
<dbReference type="Pfam" id="PF13602">
    <property type="entry name" value="ADH_zinc_N_2"/>
    <property type="match status" value="1"/>
</dbReference>
<keyword evidence="5" id="KW-1185">Reference proteome</keyword>